<evidence type="ECO:0000256" key="1">
    <source>
        <dbReference type="ARBA" id="ARBA00004496"/>
    </source>
</evidence>
<dbReference type="EMBL" id="CH991543">
    <property type="protein sequence ID" value="EDQ92650.1"/>
    <property type="molecule type" value="Genomic_DNA"/>
</dbReference>
<dbReference type="GO" id="GO:0005930">
    <property type="term" value="C:axoneme"/>
    <property type="evidence" value="ECO:0000318"/>
    <property type="project" value="GO_Central"/>
</dbReference>
<gene>
    <name evidence="5" type="ORF">MONBRDRAFT_35695</name>
</gene>
<evidence type="ECO:0000313" key="5">
    <source>
        <dbReference type="EMBL" id="EDQ92650.1"/>
    </source>
</evidence>
<keyword evidence="4" id="KW-0677">Repeat</keyword>
<protein>
    <recommendedName>
        <fullName evidence="7">Leucine-rich repeat-containing protein 51</fullName>
    </recommendedName>
</protein>
<dbReference type="PANTHER" id="PTHR46545:SF1">
    <property type="entry name" value="LEUCINE-RICH REPEAT-CONTAINING PROTEIN 51"/>
    <property type="match status" value="1"/>
</dbReference>
<dbReference type="GeneID" id="5887972"/>
<evidence type="ECO:0008006" key="7">
    <source>
        <dbReference type="Google" id="ProtNLM"/>
    </source>
</evidence>
<dbReference type="KEGG" id="mbr:MONBRDRAFT_35695"/>
<dbReference type="AlphaFoldDB" id="A9UQS9"/>
<dbReference type="RefSeq" id="XP_001742412.1">
    <property type="nucleotide sequence ID" value="XM_001742360.1"/>
</dbReference>
<sequence length="241" mass="27080">MADIDSTTLDFSFSELTSLPDVYEEEPRAGAIKAAATGGKGGKGGVCAKGKVVVTTLKLNNNVISDLTELPTILPDILVDWSQLVFLDLSFNCLNAIPKELECLPQLGILYLHGNNIGALTEVCFYFFRLADVAWWYHRRFFMVVVYWLSQNEAMLPAKELRQVEAKKLRQVDKIGKLMTNLKSFSLHGSYLERIEGYRQHVVAAIPSLRKFDFVAVTSADRERAARWKAMHSPRRTKAPA</sequence>
<keyword evidence="6" id="KW-1185">Reference proteome</keyword>
<dbReference type="STRING" id="81824.A9UQS9"/>
<organism evidence="5 6">
    <name type="scientific">Monosiga brevicollis</name>
    <name type="common">Choanoflagellate</name>
    <dbReference type="NCBI Taxonomy" id="81824"/>
    <lineage>
        <taxon>Eukaryota</taxon>
        <taxon>Choanoflagellata</taxon>
        <taxon>Craspedida</taxon>
        <taxon>Salpingoecidae</taxon>
        <taxon>Monosiga</taxon>
    </lineage>
</organism>
<evidence type="ECO:0000256" key="3">
    <source>
        <dbReference type="ARBA" id="ARBA00022614"/>
    </source>
</evidence>
<dbReference type="InterPro" id="IPR032675">
    <property type="entry name" value="LRR_dom_sf"/>
</dbReference>
<evidence type="ECO:0000313" key="6">
    <source>
        <dbReference type="Proteomes" id="UP000001357"/>
    </source>
</evidence>
<proteinExistence type="predicted"/>
<dbReference type="InParanoid" id="A9UQS9"/>
<dbReference type="OMA" id="FMNIGNF"/>
<name>A9UQS9_MONBE</name>
<evidence type="ECO:0000256" key="2">
    <source>
        <dbReference type="ARBA" id="ARBA00022490"/>
    </source>
</evidence>
<reference evidence="5 6" key="1">
    <citation type="journal article" date="2008" name="Nature">
        <title>The genome of the choanoflagellate Monosiga brevicollis and the origin of metazoans.</title>
        <authorList>
            <consortium name="JGI Sequencing"/>
            <person name="King N."/>
            <person name="Westbrook M.J."/>
            <person name="Young S.L."/>
            <person name="Kuo A."/>
            <person name="Abedin M."/>
            <person name="Chapman J."/>
            <person name="Fairclough S."/>
            <person name="Hellsten U."/>
            <person name="Isogai Y."/>
            <person name="Letunic I."/>
            <person name="Marr M."/>
            <person name="Pincus D."/>
            <person name="Putnam N."/>
            <person name="Rokas A."/>
            <person name="Wright K.J."/>
            <person name="Zuzow R."/>
            <person name="Dirks W."/>
            <person name="Good M."/>
            <person name="Goodstein D."/>
            <person name="Lemons D."/>
            <person name="Li W."/>
            <person name="Lyons J.B."/>
            <person name="Morris A."/>
            <person name="Nichols S."/>
            <person name="Richter D.J."/>
            <person name="Salamov A."/>
            <person name="Bork P."/>
            <person name="Lim W.A."/>
            <person name="Manning G."/>
            <person name="Miller W.T."/>
            <person name="McGinnis W."/>
            <person name="Shapiro H."/>
            <person name="Tjian R."/>
            <person name="Grigoriev I.V."/>
            <person name="Rokhsar D."/>
        </authorList>
    </citation>
    <scope>NUCLEOTIDE SEQUENCE [LARGE SCALE GENOMIC DNA]</scope>
    <source>
        <strain evidence="6">MX1 / ATCC 50154</strain>
    </source>
</reference>
<dbReference type="SUPFAM" id="SSF52047">
    <property type="entry name" value="RNI-like"/>
    <property type="match status" value="1"/>
</dbReference>
<dbReference type="Gene3D" id="3.80.10.10">
    <property type="entry name" value="Ribonuclease Inhibitor"/>
    <property type="match status" value="1"/>
</dbReference>
<dbReference type="Proteomes" id="UP000001357">
    <property type="component" value="Unassembled WGS sequence"/>
</dbReference>
<dbReference type="FunCoup" id="A9UQS9">
    <property type="interactions" value="45"/>
</dbReference>
<comment type="subcellular location">
    <subcellularLocation>
        <location evidence="1">Cytoplasm</location>
    </subcellularLocation>
</comment>
<keyword evidence="3" id="KW-0433">Leucine-rich repeat</keyword>
<dbReference type="eggNOG" id="KOG1644">
    <property type="taxonomic scope" value="Eukaryota"/>
</dbReference>
<keyword evidence="2" id="KW-0963">Cytoplasm</keyword>
<accession>A9UQS9</accession>
<dbReference type="PANTHER" id="PTHR46545">
    <property type="entry name" value="LEUCINE-RICH REPEAT-CONTAINING PROTEIN 51"/>
    <property type="match status" value="1"/>
</dbReference>
<evidence type="ECO:0000256" key="4">
    <source>
        <dbReference type="ARBA" id="ARBA00022737"/>
    </source>
</evidence>